<name>A0A936ZC04_9HYPH</name>
<protein>
    <submittedName>
        <fullName evidence="1">Catalase family protein</fullName>
    </submittedName>
</protein>
<evidence type="ECO:0000313" key="2">
    <source>
        <dbReference type="Proteomes" id="UP000605848"/>
    </source>
</evidence>
<dbReference type="RefSeq" id="WP_202065631.1">
    <property type="nucleotide sequence ID" value="NZ_JAEQMY010000135.1"/>
</dbReference>
<dbReference type="Proteomes" id="UP000605848">
    <property type="component" value="Unassembled WGS sequence"/>
</dbReference>
<evidence type="ECO:0000313" key="1">
    <source>
        <dbReference type="EMBL" id="MBL0408006.1"/>
    </source>
</evidence>
<dbReference type="EMBL" id="JAEQMY010000135">
    <property type="protein sequence ID" value="MBL0408006.1"/>
    <property type="molecule type" value="Genomic_DNA"/>
</dbReference>
<comment type="caution">
    <text evidence="1">The sequence shown here is derived from an EMBL/GenBank/DDBJ whole genome shotgun (WGS) entry which is preliminary data.</text>
</comment>
<keyword evidence="2" id="KW-1185">Reference proteome</keyword>
<accession>A0A936ZC04</accession>
<dbReference type="PANTHER" id="PTHR36195:SF4">
    <property type="entry name" value="DOMAIN PROTEIN, PUTATIVE (AFU_ORTHOLOGUE AFUA_5G01990)-RELATED"/>
    <property type="match status" value="1"/>
</dbReference>
<dbReference type="PANTHER" id="PTHR36195">
    <property type="entry name" value="DOMAIN PROTEIN, PUTATIVE (AFU_ORTHOLOGUE AFUA_5G01990)-RELATED-RELATED"/>
    <property type="match status" value="1"/>
</dbReference>
<dbReference type="Gene3D" id="2.40.180.10">
    <property type="entry name" value="Catalase core domain"/>
    <property type="match status" value="1"/>
</dbReference>
<reference evidence="1" key="1">
    <citation type="submission" date="2021-01" db="EMBL/GenBank/DDBJ databases">
        <title>Microvirga sp.</title>
        <authorList>
            <person name="Kim M.K."/>
        </authorList>
    </citation>
    <scope>NUCLEOTIDE SEQUENCE</scope>
    <source>
        <strain evidence="1">5420S-16</strain>
    </source>
</reference>
<dbReference type="GO" id="GO:0020037">
    <property type="term" value="F:heme binding"/>
    <property type="evidence" value="ECO:0007669"/>
    <property type="project" value="InterPro"/>
</dbReference>
<sequence>MTAQSSLRYLPYDDAVETIPPDEDHTVEEIIASLARVSRTLAKRYEHAVRPSHGKSHGLLKGTLTVLPDLPGPFAQGLFAAPRTYSLVARLSTEPGELLADTIHTPRGISLKVIGATGPMISGHEGEITQDLLLSSGRRFAVADLKGFLRVQRFLEGISGLPEGVKQAGTALGFAANKALHLVGSDNVLLDFFGHPHTHPLGESYFSQAPLRYGRYVAKLGLFPVSEELQKFVGTTLDPSSGTSVLKDAVVAHFAERGARYELRVQLRTSAETMPIEDASVEWPEDESPFVPVAEVAFPPQDAYSRARQVFADDRLSFTPAHSLAAHRPLGSLMRGRLKAYGAIAALRTELNATRRVEPRSLDEIPD</sequence>
<organism evidence="1 2">
    <name type="scientific">Microvirga aerilata</name>
    <dbReference type="NCBI Taxonomy" id="670292"/>
    <lineage>
        <taxon>Bacteria</taxon>
        <taxon>Pseudomonadati</taxon>
        <taxon>Pseudomonadota</taxon>
        <taxon>Alphaproteobacteria</taxon>
        <taxon>Hyphomicrobiales</taxon>
        <taxon>Methylobacteriaceae</taxon>
        <taxon>Microvirga</taxon>
    </lineage>
</organism>
<dbReference type="AlphaFoldDB" id="A0A936ZC04"/>
<dbReference type="SUPFAM" id="SSF56634">
    <property type="entry name" value="Heme-dependent catalase-like"/>
    <property type="match status" value="1"/>
</dbReference>
<gene>
    <name evidence="1" type="ORF">JKG68_29340</name>
</gene>
<dbReference type="CDD" id="cd08152">
    <property type="entry name" value="y4iL_like"/>
    <property type="match status" value="1"/>
</dbReference>
<proteinExistence type="predicted"/>
<dbReference type="InterPro" id="IPR020835">
    <property type="entry name" value="Catalase_sf"/>
</dbReference>